<organism evidence="1">
    <name type="scientific">viral metagenome</name>
    <dbReference type="NCBI Taxonomy" id="1070528"/>
    <lineage>
        <taxon>unclassified sequences</taxon>
        <taxon>metagenomes</taxon>
        <taxon>organismal metagenomes</taxon>
    </lineage>
</organism>
<accession>A0A6C0ALP4</accession>
<reference evidence="1" key="1">
    <citation type="journal article" date="2020" name="Nature">
        <title>Giant virus diversity and host interactions through global metagenomics.</title>
        <authorList>
            <person name="Schulz F."/>
            <person name="Roux S."/>
            <person name="Paez-Espino D."/>
            <person name="Jungbluth S."/>
            <person name="Walsh D.A."/>
            <person name="Denef V.J."/>
            <person name="McMahon K.D."/>
            <person name="Konstantinidis K.T."/>
            <person name="Eloe-Fadrosh E.A."/>
            <person name="Kyrpides N.C."/>
            <person name="Woyke T."/>
        </authorList>
    </citation>
    <scope>NUCLEOTIDE SEQUENCE</scope>
    <source>
        <strain evidence="1">GVMAG-S-1091796-13</strain>
    </source>
</reference>
<protein>
    <submittedName>
        <fullName evidence="1">Uncharacterized protein</fullName>
    </submittedName>
</protein>
<dbReference type="EMBL" id="MN740714">
    <property type="protein sequence ID" value="QHS80546.1"/>
    <property type="molecule type" value="Genomic_DNA"/>
</dbReference>
<proteinExistence type="predicted"/>
<dbReference type="AlphaFoldDB" id="A0A6C0ALP4"/>
<name>A0A6C0ALP4_9ZZZZ</name>
<sequence length="52" mass="6138">MLYSLTILLIGIYLGQEFNLPRIKQLCVQEHQNSQPNLQNGYIERFVNFILN</sequence>
<evidence type="ECO:0000313" key="1">
    <source>
        <dbReference type="EMBL" id="QHS80546.1"/>
    </source>
</evidence>